<evidence type="ECO:0000256" key="6">
    <source>
        <dbReference type="ARBA" id="ARBA00023163"/>
    </source>
</evidence>
<dbReference type="PANTHER" id="PTHR31734:SF138">
    <property type="entry name" value="AUXIN-RESPONSIVE PROTEIN IAA8"/>
    <property type="match status" value="1"/>
</dbReference>
<evidence type="ECO:0000313" key="14">
    <source>
        <dbReference type="Proteomes" id="UP001374535"/>
    </source>
</evidence>
<accession>A0AAQ3SBA5</accession>
<evidence type="ECO:0000259" key="12">
    <source>
        <dbReference type="PROSITE" id="PS51745"/>
    </source>
</evidence>
<dbReference type="AlphaFoldDB" id="A0AAQ3SBA5"/>
<comment type="subcellular location">
    <subcellularLocation>
        <location evidence="1 10">Nucleus</location>
    </subcellularLocation>
</comment>
<dbReference type="GO" id="GO:0006355">
    <property type="term" value="P:regulation of DNA-templated transcription"/>
    <property type="evidence" value="ECO:0007669"/>
    <property type="project" value="InterPro"/>
</dbReference>
<reference evidence="13 14" key="1">
    <citation type="journal article" date="2023" name="Life. Sci Alliance">
        <title>Evolutionary insights into 3D genome organization and epigenetic landscape of Vigna mungo.</title>
        <authorList>
            <person name="Junaid A."/>
            <person name="Singh B."/>
            <person name="Bhatia S."/>
        </authorList>
    </citation>
    <scope>NUCLEOTIDE SEQUENCE [LARGE SCALE GENOMIC DNA]</scope>
    <source>
        <strain evidence="13">Urdbean</strain>
    </source>
</reference>
<evidence type="ECO:0000256" key="4">
    <source>
        <dbReference type="ARBA" id="ARBA00022491"/>
    </source>
</evidence>
<dbReference type="InterPro" id="IPR053793">
    <property type="entry name" value="PB1-like"/>
</dbReference>
<dbReference type="SUPFAM" id="SSF54277">
    <property type="entry name" value="CAD &amp; PB1 domains"/>
    <property type="match status" value="1"/>
</dbReference>
<keyword evidence="5 10" id="KW-0805">Transcription regulation</keyword>
<feature type="region of interest" description="Disordered" evidence="11">
    <location>
        <begin position="1"/>
        <end position="25"/>
    </location>
</feature>
<dbReference type="InterPro" id="IPR003311">
    <property type="entry name" value="AUX_IAA"/>
</dbReference>
<evidence type="ECO:0000256" key="2">
    <source>
        <dbReference type="ARBA" id="ARBA00006728"/>
    </source>
</evidence>
<keyword evidence="8 10" id="KW-0927">Auxin signaling pathway</keyword>
<dbReference type="EMBL" id="CP144700">
    <property type="protein sequence ID" value="WVZ22369.1"/>
    <property type="molecule type" value="Genomic_DNA"/>
</dbReference>
<dbReference type="Pfam" id="PF02309">
    <property type="entry name" value="AUX_IAA"/>
    <property type="match status" value="1"/>
</dbReference>
<dbReference type="GO" id="GO:0005634">
    <property type="term" value="C:nucleus"/>
    <property type="evidence" value="ECO:0007669"/>
    <property type="project" value="UniProtKB-SubCell"/>
</dbReference>
<keyword evidence="7 10" id="KW-0539">Nucleus</keyword>
<proteinExistence type="inferred from homology"/>
<evidence type="ECO:0000256" key="10">
    <source>
        <dbReference type="RuleBase" id="RU004549"/>
    </source>
</evidence>
<evidence type="ECO:0000256" key="1">
    <source>
        <dbReference type="ARBA" id="ARBA00004123"/>
    </source>
</evidence>
<gene>
    <name evidence="13" type="ORF">V8G54_000913</name>
</gene>
<evidence type="ECO:0000256" key="9">
    <source>
        <dbReference type="ARBA" id="ARBA00025283"/>
    </source>
</evidence>
<organism evidence="13 14">
    <name type="scientific">Vigna mungo</name>
    <name type="common">Black gram</name>
    <name type="synonym">Phaseolus mungo</name>
    <dbReference type="NCBI Taxonomy" id="3915"/>
    <lineage>
        <taxon>Eukaryota</taxon>
        <taxon>Viridiplantae</taxon>
        <taxon>Streptophyta</taxon>
        <taxon>Embryophyta</taxon>
        <taxon>Tracheophyta</taxon>
        <taxon>Spermatophyta</taxon>
        <taxon>Magnoliopsida</taxon>
        <taxon>eudicotyledons</taxon>
        <taxon>Gunneridae</taxon>
        <taxon>Pentapetalae</taxon>
        <taxon>rosids</taxon>
        <taxon>fabids</taxon>
        <taxon>Fabales</taxon>
        <taxon>Fabaceae</taxon>
        <taxon>Papilionoideae</taxon>
        <taxon>50 kb inversion clade</taxon>
        <taxon>NPAAA clade</taxon>
        <taxon>indigoferoid/millettioid clade</taxon>
        <taxon>Phaseoleae</taxon>
        <taxon>Vigna</taxon>
    </lineage>
</organism>
<comment type="subunit">
    <text evidence="3 10">Homodimers and heterodimers.</text>
</comment>
<dbReference type="InterPro" id="IPR033389">
    <property type="entry name" value="AUX/IAA_dom"/>
</dbReference>
<evidence type="ECO:0000256" key="7">
    <source>
        <dbReference type="ARBA" id="ARBA00023242"/>
    </source>
</evidence>
<comment type="function">
    <text evidence="9">Aux/IAA proteins are short-lived transcriptional factors that function as repressors of early auxin response genes at low auxin concentrations. Repression is thought to result from the interaction with auxin response factors (ARFs), proteins that bind to the auxin-responsive promoter element (AuxRE). Formation of heterodimers with ARF proteins may alter their ability to modulate early auxin response genes expression.</text>
</comment>
<sequence>MSPPLLVTEDEGQNNASMAASSPTMECFTPHEARLKERNYLGLSDCSSVDSSTVPSLSGEKKNLNLKATELRLGLPGSQSPERDPDIFPLTSAKLDEKPLFPLLPTKDGIFTLSQKTVVSGNKRGFADTMNTEFPGNAGINMMLSPKPSGIQPTIVKEVSSKVLQERPAAANGTGLNHTGASISGSAPASKRILKLEERPQKVAQVVGWPPIRSFRKNSLATTSKNNDEVDGKPCPAALFVKVSMDGAPYLRKVDLRNYTTYQELSSALEKMFSCFTLGDMLETYLLNDFIIYDMCIIPGQCGSHGVPGREILSESKLKDLLHGSEYVLTYEDKDGDWMLVGDVPWDSKGHGKIQEQELVVIGSVDCVLSTLLKVAGYERCGKKTMV</sequence>
<dbReference type="PANTHER" id="PTHR31734">
    <property type="entry name" value="AUXIN-RESPONSIVE PROTEIN IAA17"/>
    <property type="match status" value="1"/>
</dbReference>
<keyword evidence="14" id="KW-1185">Reference proteome</keyword>
<comment type="similarity">
    <text evidence="2 10">Belongs to the Aux/IAA family.</text>
</comment>
<protein>
    <recommendedName>
        <fullName evidence="10">Auxin-induced protein</fullName>
    </recommendedName>
</protein>
<dbReference type="GO" id="GO:0009734">
    <property type="term" value="P:auxin-activated signaling pathway"/>
    <property type="evidence" value="ECO:0007669"/>
    <property type="project" value="UniProtKB-UniRule"/>
</dbReference>
<keyword evidence="4 10" id="KW-0678">Repressor</keyword>
<evidence type="ECO:0000256" key="8">
    <source>
        <dbReference type="ARBA" id="ARBA00023294"/>
    </source>
</evidence>
<evidence type="ECO:0000256" key="3">
    <source>
        <dbReference type="ARBA" id="ARBA00011726"/>
    </source>
</evidence>
<dbReference type="Gene3D" id="3.10.20.90">
    <property type="entry name" value="Phosphatidylinositol 3-kinase Catalytic Subunit, Chain A, domain 1"/>
    <property type="match status" value="1"/>
</dbReference>
<evidence type="ECO:0000256" key="11">
    <source>
        <dbReference type="SAM" id="MobiDB-lite"/>
    </source>
</evidence>
<dbReference type="Proteomes" id="UP001374535">
    <property type="component" value="Chromosome 1"/>
</dbReference>
<dbReference type="PROSITE" id="PS51745">
    <property type="entry name" value="PB1"/>
    <property type="match status" value="1"/>
</dbReference>
<evidence type="ECO:0000313" key="13">
    <source>
        <dbReference type="EMBL" id="WVZ22369.1"/>
    </source>
</evidence>
<evidence type="ECO:0000256" key="5">
    <source>
        <dbReference type="ARBA" id="ARBA00023015"/>
    </source>
</evidence>
<feature type="domain" description="PB1" evidence="12">
    <location>
        <begin position="238"/>
        <end position="359"/>
    </location>
</feature>
<keyword evidence="6 10" id="KW-0804">Transcription</keyword>
<name>A0AAQ3SBA5_VIGMU</name>
<feature type="compositionally biased region" description="Polar residues" evidence="11">
    <location>
        <begin position="13"/>
        <end position="24"/>
    </location>
</feature>